<dbReference type="NCBIfam" id="TIGR03519">
    <property type="entry name" value="T9SS_PorP_fam"/>
    <property type="match status" value="1"/>
</dbReference>
<feature type="signal peptide" evidence="1">
    <location>
        <begin position="1"/>
        <end position="20"/>
    </location>
</feature>
<evidence type="ECO:0000313" key="3">
    <source>
        <dbReference type="Proteomes" id="UP000240912"/>
    </source>
</evidence>
<comment type="caution">
    <text evidence="2">The sequence shown here is derived from an EMBL/GenBank/DDBJ whole genome shotgun (WGS) entry which is preliminary data.</text>
</comment>
<keyword evidence="3" id="KW-1185">Reference proteome</keyword>
<dbReference type="Pfam" id="PF11751">
    <property type="entry name" value="PorP_SprF"/>
    <property type="match status" value="1"/>
</dbReference>
<dbReference type="Proteomes" id="UP000240912">
    <property type="component" value="Unassembled WGS sequence"/>
</dbReference>
<keyword evidence="1" id="KW-0732">Signal</keyword>
<feature type="chain" id="PRO_5015718684" description="Type IX secretion system membrane protein PorP/SprF" evidence="1">
    <location>
        <begin position="21"/>
        <end position="305"/>
    </location>
</feature>
<name>A0A2T3HLR9_9SPHI</name>
<sequence length="305" mass="33456">MRNFFKIFLFILGLISTAQAQQDAMYSQYVFNMMAINPAYTGNRNAISASAFYRSQWSGIDGAPRTGNVTVQSPLNGERMGLGIQVFDDRLGITSTTGAIGSYAYHLTLNNEAKLSFGLQASAMQYKANYGSVDLGSGAAIDPAFSQNVSKTIANAGAGAFYHTEKFYAGLSALDLLPNKLNENTELSARQVPHFFFTTGYVFPVGEDFKFKPSVLVKAVKGAPVEGDIQATFWIKDFISVGGLYRTNADVSGLLGIQVSPQFYLGYAYDASTTALKRFNSGSHEIMIRYEFSFDRNKILSPRFF</sequence>
<dbReference type="OrthoDB" id="1493187at2"/>
<dbReference type="EMBL" id="PYLS01000005">
    <property type="protein sequence ID" value="PST83385.1"/>
    <property type="molecule type" value="Genomic_DNA"/>
</dbReference>
<organism evidence="2 3">
    <name type="scientific">Pedobacter yulinensis</name>
    <dbReference type="NCBI Taxonomy" id="2126353"/>
    <lineage>
        <taxon>Bacteria</taxon>
        <taxon>Pseudomonadati</taxon>
        <taxon>Bacteroidota</taxon>
        <taxon>Sphingobacteriia</taxon>
        <taxon>Sphingobacteriales</taxon>
        <taxon>Sphingobacteriaceae</taxon>
        <taxon>Pedobacter</taxon>
    </lineage>
</organism>
<proteinExistence type="predicted"/>
<dbReference type="RefSeq" id="WP_107215645.1">
    <property type="nucleotide sequence ID" value="NZ_KZ686269.1"/>
</dbReference>
<dbReference type="AlphaFoldDB" id="A0A2T3HLR9"/>
<protein>
    <recommendedName>
        <fullName evidence="4">Type IX secretion system membrane protein PorP/SprF</fullName>
    </recommendedName>
</protein>
<dbReference type="InterPro" id="IPR019861">
    <property type="entry name" value="PorP/SprF_Bacteroidetes"/>
</dbReference>
<evidence type="ECO:0000256" key="1">
    <source>
        <dbReference type="SAM" id="SignalP"/>
    </source>
</evidence>
<gene>
    <name evidence="2" type="ORF">C7T94_12475</name>
</gene>
<evidence type="ECO:0000313" key="2">
    <source>
        <dbReference type="EMBL" id="PST83385.1"/>
    </source>
</evidence>
<evidence type="ECO:0008006" key="4">
    <source>
        <dbReference type="Google" id="ProtNLM"/>
    </source>
</evidence>
<accession>A0A2T3HLR9</accession>
<reference evidence="2 3" key="1">
    <citation type="submission" date="2018-03" db="EMBL/GenBank/DDBJ databases">
        <authorList>
            <person name="Keele B.F."/>
        </authorList>
    </citation>
    <scope>NUCLEOTIDE SEQUENCE [LARGE SCALE GENOMIC DNA]</scope>
    <source>
        <strain evidence="2 3">YL28-9</strain>
    </source>
</reference>